<organism evidence="1 2">
    <name type="scientific">Prosthecobacter fusiformis</name>
    <dbReference type="NCBI Taxonomy" id="48464"/>
    <lineage>
        <taxon>Bacteria</taxon>
        <taxon>Pseudomonadati</taxon>
        <taxon>Verrucomicrobiota</taxon>
        <taxon>Verrucomicrobiia</taxon>
        <taxon>Verrucomicrobiales</taxon>
        <taxon>Verrucomicrobiaceae</taxon>
        <taxon>Prosthecobacter</taxon>
    </lineage>
</organism>
<protein>
    <submittedName>
        <fullName evidence="1">CopG antitoxin of type II toxin-antitoxin system</fullName>
    </submittedName>
</protein>
<keyword evidence="2" id="KW-1185">Reference proteome</keyword>
<comment type="caution">
    <text evidence="1">The sequence shown here is derived from an EMBL/GenBank/DDBJ whole genome shotgun (WGS) entry which is preliminary data.</text>
</comment>
<dbReference type="AlphaFoldDB" id="A0A4R7RKD9"/>
<evidence type="ECO:0000313" key="1">
    <source>
        <dbReference type="EMBL" id="TDU64075.1"/>
    </source>
</evidence>
<evidence type="ECO:0000313" key="2">
    <source>
        <dbReference type="Proteomes" id="UP000295662"/>
    </source>
</evidence>
<dbReference type="SUPFAM" id="SSF47598">
    <property type="entry name" value="Ribbon-helix-helix"/>
    <property type="match status" value="1"/>
</dbReference>
<proteinExistence type="predicted"/>
<sequence length="54" mass="6048">MNQIRLDPDLAEKLRRQAQPQGRSLANLANLLLRRLLGMKATPPERASGNIRKG</sequence>
<dbReference type="Proteomes" id="UP000295662">
    <property type="component" value="Unassembled WGS sequence"/>
</dbReference>
<dbReference type="InterPro" id="IPR010985">
    <property type="entry name" value="Ribbon_hlx_hlx"/>
</dbReference>
<gene>
    <name evidence="1" type="ORF">EI77_04259</name>
</gene>
<reference evidence="1 2" key="1">
    <citation type="submission" date="2019-03" db="EMBL/GenBank/DDBJ databases">
        <title>Genomic Encyclopedia of Archaeal and Bacterial Type Strains, Phase II (KMG-II): from individual species to whole genera.</title>
        <authorList>
            <person name="Goeker M."/>
        </authorList>
    </citation>
    <scope>NUCLEOTIDE SEQUENCE [LARGE SCALE GENOMIC DNA]</scope>
    <source>
        <strain evidence="1 2">ATCC 25309</strain>
    </source>
</reference>
<accession>A0A4R7RKD9</accession>
<dbReference type="EMBL" id="SOCA01000012">
    <property type="protein sequence ID" value="TDU64075.1"/>
    <property type="molecule type" value="Genomic_DNA"/>
</dbReference>
<dbReference type="GO" id="GO:0006355">
    <property type="term" value="P:regulation of DNA-templated transcription"/>
    <property type="evidence" value="ECO:0007669"/>
    <property type="project" value="InterPro"/>
</dbReference>
<name>A0A4R7RKD9_9BACT</name>
<dbReference type="RefSeq" id="WP_166647409.1">
    <property type="nucleotide sequence ID" value="NZ_SOCA01000012.1"/>
</dbReference>